<feature type="compositionally biased region" description="Pro residues" evidence="4">
    <location>
        <begin position="361"/>
        <end position="376"/>
    </location>
</feature>
<dbReference type="Gene3D" id="1.10.8.80">
    <property type="entry name" value="Magnesium chelatase subunit I, C-Terminal domain"/>
    <property type="match status" value="1"/>
</dbReference>
<dbReference type="Proteomes" id="UP000199546">
    <property type="component" value="Unassembled WGS sequence"/>
</dbReference>
<dbReference type="InterPro" id="IPR041628">
    <property type="entry name" value="ChlI/MoxR_AAA_lid"/>
</dbReference>
<sequence>MTTAASTPLEKPAGASAVGAGAPVPPSVDAARLERALFEIKRVIVGQDRLVERMLVALLARGHVLLEGVPGVAKTLAVETLARVVGGKFARLQFTPDLVPADILGTRIYKAGQDAFDTELGPVFANFVLTDEINRAPAKVQSALLEVMAERQVSIGGVTHKLPDPFLVLATQNPIESEGVYPLPEAQRDRFLMKVLVDYPTPEEEREIIYRMGANPPVAETILGPDDLRRMQRTASQVFVHHALVDYVVRLVVATRQPREHGMDDVASWVSYGASPRASLGLIAAGRALALVRGRDYVLPQDVLDVTTDVLRHRLVLSYDALADGVPADHVVKRILQTVPLPQVTPRQRSGGFGPAGPGGPQVPPPGVPQFGPPQGGPQGPYGQGFPPVPQPPAGQPGNGQLPNGRAPHGQAPHGQAPHGQAPHGQVPNGQVPNGQVPSGQAPQGQIGPGGNGHGPGNPQA</sequence>
<evidence type="ECO:0000259" key="6">
    <source>
        <dbReference type="Pfam" id="PF17863"/>
    </source>
</evidence>
<dbReference type="Gene3D" id="3.40.50.300">
    <property type="entry name" value="P-loop containing nucleotide triphosphate hydrolases"/>
    <property type="match status" value="1"/>
</dbReference>
<dbReference type="SUPFAM" id="SSF52540">
    <property type="entry name" value="P-loop containing nucleoside triphosphate hydrolases"/>
    <property type="match status" value="1"/>
</dbReference>
<dbReference type="AlphaFoldDB" id="A0A1I6YSQ5"/>
<comment type="similarity">
    <text evidence="3">Belongs to the MoxR family.</text>
</comment>
<dbReference type="RefSeq" id="WP_245784540.1">
    <property type="nucleotide sequence ID" value="NZ_FPBA01000003.1"/>
</dbReference>
<evidence type="ECO:0000256" key="3">
    <source>
        <dbReference type="ARBA" id="ARBA00061607"/>
    </source>
</evidence>
<feature type="region of interest" description="Disordered" evidence="4">
    <location>
        <begin position="1"/>
        <end position="22"/>
    </location>
</feature>
<keyword evidence="2" id="KW-0067">ATP-binding</keyword>
<accession>A0A1I6YSQ5</accession>
<organism evidence="7 8">
    <name type="scientific">Geodermatophilus amargosae</name>
    <dbReference type="NCBI Taxonomy" id="1296565"/>
    <lineage>
        <taxon>Bacteria</taxon>
        <taxon>Bacillati</taxon>
        <taxon>Actinomycetota</taxon>
        <taxon>Actinomycetes</taxon>
        <taxon>Geodermatophilales</taxon>
        <taxon>Geodermatophilaceae</taxon>
        <taxon>Geodermatophilus</taxon>
    </lineage>
</organism>
<evidence type="ECO:0000256" key="4">
    <source>
        <dbReference type="SAM" id="MobiDB-lite"/>
    </source>
</evidence>
<dbReference type="PANTHER" id="PTHR42759">
    <property type="entry name" value="MOXR FAMILY PROTEIN"/>
    <property type="match status" value="1"/>
</dbReference>
<keyword evidence="8" id="KW-1185">Reference proteome</keyword>
<reference evidence="8" key="1">
    <citation type="submission" date="2016-10" db="EMBL/GenBank/DDBJ databases">
        <authorList>
            <person name="Varghese N."/>
            <person name="Submissions S."/>
        </authorList>
    </citation>
    <scope>NUCLEOTIDE SEQUENCE [LARGE SCALE GENOMIC DNA]</scope>
    <source>
        <strain evidence="8">DSM 46136</strain>
    </source>
</reference>
<feature type="compositionally biased region" description="Gly residues" evidence="4">
    <location>
        <begin position="351"/>
        <end position="360"/>
    </location>
</feature>
<evidence type="ECO:0000256" key="2">
    <source>
        <dbReference type="ARBA" id="ARBA00022840"/>
    </source>
</evidence>
<protein>
    <submittedName>
        <fullName evidence="7">MoxR-like ATPase</fullName>
    </submittedName>
</protein>
<name>A0A1I6YSQ5_9ACTN</name>
<proteinExistence type="inferred from homology"/>
<dbReference type="InterPro" id="IPR011703">
    <property type="entry name" value="ATPase_AAA-3"/>
</dbReference>
<evidence type="ECO:0000259" key="5">
    <source>
        <dbReference type="Pfam" id="PF07726"/>
    </source>
</evidence>
<dbReference type="PANTHER" id="PTHR42759:SF1">
    <property type="entry name" value="MAGNESIUM-CHELATASE SUBUNIT CHLD"/>
    <property type="match status" value="1"/>
</dbReference>
<evidence type="ECO:0000256" key="1">
    <source>
        <dbReference type="ARBA" id="ARBA00022741"/>
    </source>
</evidence>
<keyword evidence="1" id="KW-0547">Nucleotide-binding</keyword>
<dbReference type="InterPro" id="IPR027417">
    <property type="entry name" value="P-loop_NTPase"/>
</dbReference>
<dbReference type="STRING" id="1296565.SAMN05660657_01402"/>
<evidence type="ECO:0000313" key="7">
    <source>
        <dbReference type="EMBL" id="SFT53261.1"/>
    </source>
</evidence>
<dbReference type="GO" id="GO:0005524">
    <property type="term" value="F:ATP binding"/>
    <property type="evidence" value="ECO:0007669"/>
    <property type="project" value="UniProtKB-KW"/>
</dbReference>
<feature type="domain" description="ATPase AAA-3" evidence="5">
    <location>
        <begin position="63"/>
        <end position="193"/>
    </location>
</feature>
<gene>
    <name evidence="7" type="ORF">SAMN05660657_01402</name>
</gene>
<feature type="compositionally biased region" description="Gly residues" evidence="4">
    <location>
        <begin position="447"/>
        <end position="461"/>
    </location>
</feature>
<dbReference type="Pfam" id="PF17863">
    <property type="entry name" value="AAA_lid_2"/>
    <property type="match status" value="1"/>
</dbReference>
<feature type="domain" description="ChlI/MoxR AAA lid" evidence="6">
    <location>
        <begin position="270"/>
        <end position="335"/>
    </location>
</feature>
<feature type="region of interest" description="Disordered" evidence="4">
    <location>
        <begin position="342"/>
        <end position="461"/>
    </location>
</feature>
<dbReference type="FunFam" id="3.40.50.300:FF:000640">
    <property type="entry name" value="MoxR family ATPase"/>
    <property type="match status" value="1"/>
</dbReference>
<dbReference type="Pfam" id="PF07726">
    <property type="entry name" value="AAA_3"/>
    <property type="match status" value="1"/>
</dbReference>
<evidence type="ECO:0000313" key="8">
    <source>
        <dbReference type="Proteomes" id="UP000199546"/>
    </source>
</evidence>
<dbReference type="CDD" id="cd00009">
    <property type="entry name" value="AAA"/>
    <property type="match status" value="1"/>
</dbReference>
<feature type="compositionally biased region" description="Low complexity" evidence="4">
    <location>
        <begin position="12"/>
        <end position="22"/>
    </location>
</feature>
<feature type="compositionally biased region" description="Polar residues" evidence="4">
    <location>
        <begin position="428"/>
        <end position="439"/>
    </location>
</feature>
<dbReference type="InterPro" id="IPR050764">
    <property type="entry name" value="CbbQ/NirQ/NorQ/GpvN"/>
</dbReference>
<dbReference type="EMBL" id="FPBA01000003">
    <property type="protein sequence ID" value="SFT53261.1"/>
    <property type="molecule type" value="Genomic_DNA"/>
</dbReference>
<dbReference type="GO" id="GO:0016887">
    <property type="term" value="F:ATP hydrolysis activity"/>
    <property type="evidence" value="ECO:0007669"/>
    <property type="project" value="InterPro"/>
</dbReference>